<evidence type="ECO:0000313" key="6">
    <source>
        <dbReference type="Proteomes" id="UP000242515"/>
    </source>
</evidence>
<keyword evidence="3" id="KW-0574">Periplasm</keyword>
<organism evidence="5 6">
    <name type="scientific">Rosenbergiella nectarea</name>
    <dbReference type="NCBI Taxonomy" id="988801"/>
    <lineage>
        <taxon>Bacteria</taxon>
        <taxon>Pseudomonadati</taxon>
        <taxon>Pseudomonadota</taxon>
        <taxon>Gammaproteobacteria</taxon>
        <taxon>Enterobacterales</taxon>
        <taxon>Erwiniaceae</taxon>
        <taxon>Rosenbergiella</taxon>
    </lineage>
</organism>
<evidence type="ECO:0000256" key="2">
    <source>
        <dbReference type="ARBA" id="ARBA00022729"/>
    </source>
</evidence>
<dbReference type="InterPro" id="IPR009502">
    <property type="entry name" value="SecM"/>
</dbReference>
<feature type="transmembrane region" description="Helical" evidence="4">
    <location>
        <begin position="113"/>
        <end position="131"/>
    </location>
</feature>
<dbReference type="RefSeq" id="WP_092672184.1">
    <property type="nucleotide sequence ID" value="NZ_FOGC01000001.1"/>
</dbReference>
<keyword evidence="2" id="KW-0732">Signal</keyword>
<dbReference type="STRING" id="988801.SAMN05216522_101495"/>
<protein>
    <submittedName>
        <fullName evidence="5">Secretion monitor</fullName>
    </submittedName>
</protein>
<evidence type="ECO:0000256" key="4">
    <source>
        <dbReference type="SAM" id="Phobius"/>
    </source>
</evidence>
<proteinExistence type="predicted"/>
<sequence length="167" mass="18886">MIGLISRWGQLGRRYLWPHLLLGIVAAGLGLPFTSGLLTNTNDTALSNKLSISPQARIYHIIRLHERVLRPTYVQNFWHQQTLRTVIRHLSFSLPRTQSREPAYSQLTVKSLVALYSLITLLTSAAALKVSRLIRQRPVIRIPIVFSTGHWVAQVQGIRAGPLHDKN</sequence>
<keyword evidence="1" id="KW-0963">Cytoplasm</keyword>
<evidence type="ECO:0000256" key="1">
    <source>
        <dbReference type="ARBA" id="ARBA00022490"/>
    </source>
</evidence>
<dbReference type="AlphaFoldDB" id="A0A1H9E3E3"/>
<name>A0A1H9E3E3_9GAMM</name>
<keyword evidence="4" id="KW-0472">Membrane</keyword>
<dbReference type="GO" id="GO:0045182">
    <property type="term" value="F:translation regulator activity"/>
    <property type="evidence" value="ECO:0007669"/>
    <property type="project" value="InterPro"/>
</dbReference>
<evidence type="ECO:0000256" key="3">
    <source>
        <dbReference type="ARBA" id="ARBA00022764"/>
    </source>
</evidence>
<dbReference type="NCBIfam" id="NF002799">
    <property type="entry name" value="PRK02943.1-1"/>
    <property type="match status" value="1"/>
</dbReference>
<keyword evidence="4" id="KW-1133">Transmembrane helix</keyword>
<dbReference type="Pfam" id="PF06558">
    <property type="entry name" value="SecM"/>
    <property type="match status" value="1"/>
</dbReference>
<feature type="transmembrane region" description="Helical" evidence="4">
    <location>
        <begin position="20"/>
        <end position="38"/>
    </location>
</feature>
<accession>A0A1H9E3E3</accession>
<keyword evidence="6" id="KW-1185">Reference proteome</keyword>
<evidence type="ECO:0000313" key="5">
    <source>
        <dbReference type="EMBL" id="SEQ19763.1"/>
    </source>
</evidence>
<reference evidence="6" key="1">
    <citation type="submission" date="2016-10" db="EMBL/GenBank/DDBJ databases">
        <authorList>
            <person name="Varghese N."/>
            <person name="Submissions S."/>
        </authorList>
    </citation>
    <scope>NUCLEOTIDE SEQUENCE [LARGE SCALE GENOMIC DNA]</scope>
    <source>
        <strain evidence="6">8N4</strain>
    </source>
</reference>
<keyword evidence="4" id="KW-0812">Transmembrane</keyword>
<dbReference type="Proteomes" id="UP000242515">
    <property type="component" value="Unassembled WGS sequence"/>
</dbReference>
<dbReference type="EMBL" id="FOGC01000001">
    <property type="protein sequence ID" value="SEQ19763.1"/>
    <property type="molecule type" value="Genomic_DNA"/>
</dbReference>
<gene>
    <name evidence="5" type="ORF">SAMN05216522_101495</name>
</gene>